<organism evidence="1 2">
    <name type="scientific">Heracleum sosnowskyi</name>
    <dbReference type="NCBI Taxonomy" id="360622"/>
    <lineage>
        <taxon>Eukaryota</taxon>
        <taxon>Viridiplantae</taxon>
        <taxon>Streptophyta</taxon>
        <taxon>Embryophyta</taxon>
        <taxon>Tracheophyta</taxon>
        <taxon>Spermatophyta</taxon>
        <taxon>Magnoliopsida</taxon>
        <taxon>eudicotyledons</taxon>
        <taxon>Gunneridae</taxon>
        <taxon>Pentapetalae</taxon>
        <taxon>asterids</taxon>
        <taxon>campanulids</taxon>
        <taxon>Apiales</taxon>
        <taxon>Apiaceae</taxon>
        <taxon>Apioideae</taxon>
        <taxon>apioid superclade</taxon>
        <taxon>Tordylieae</taxon>
        <taxon>Tordyliinae</taxon>
        <taxon>Heracleum</taxon>
    </lineage>
</organism>
<keyword evidence="2" id="KW-1185">Reference proteome</keyword>
<gene>
    <name evidence="1" type="ORF">POM88_036958</name>
</gene>
<name>A0AAD8HPG9_9APIA</name>
<dbReference type="PANTHER" id="PTHR33735">
    <property type="entry name" value="EXPRESSED PROTEIN"/>
    <property type="match status" value="1"/>
</dbReference>
<reference evidence="1" key="2">
    <citation type="submission" date="2023-05" db="EMBL/GenBank/DDBJ databases">
        <authorList>
            <person name="Schelkunov M.I."/>
        </authorList>
    </citation>
    <scope>NUCLEOTIDE SEQUENCE</scope>
    <source>
        <strain evidence="1">Hsosn_3</strain>
        <tissue evidence="1">Leaf</tissue>
    </source>
</reference>
<protein>
    <submittedName>
        <fullName evidence="1">Uncharacterized protein</fullName>
    </submittedName>
</protein>
<evidence type="ECO:0000313" key="2">
    <source>
        <dbReference type="Proteomes" id="UP001237642"/>
    </source>
</evidence>
<comment type="caution">
    <text evidence="1">The sequence shown here is derived from an EMBL/GenBank/DDBJ whole genome shotgun (WGS) entry which is preliminary data.</text>
</comment>
<evidence type="ECO:0000313" key="1">
    <source>
        <dbReference type="EMBL" id="KAK1370866.1"/>
    </source>
</evidence>
<dbReference type="Proteomes" id="UP001237642">
    <property type="component" value="Unassembled WGS sequence"/>
</dbReference>
<dbReference type="PANTHER" id="PTHR33735:SF14">
    <property type="entry name" value="PHAGE CAPSID SCAFFOLDING PROTEIN (GPO) SERINE PEPTIDASE"/>
    <property type="match status" value="1"/>
</dbReference>
<proteinExistence type="predicted"/>
<dbReference type="AlphaFoldDB" id="A0AAD8HPG9"/>
<sequence>MLRLSTKTLRSCISNTAFSFSTEKQLPLRYNHDPSRSLSSSTFNNQQPFSPNHHLFKRSIGRPVLGSRHDIRRNLSSYNAEQGSSSPSGSFLSSWKRWIAGLAISAITLPLCKDKINSFLEWKNEVEIVVEDAEIIAEVVEKVAEEVVEIADLLTNKLPEGGKVKNAVDIVENVAKEIVKDANIAEDIINKVEDFEKEVESLIAPATGQANLKVPTEASNAKGVA</sequence>
<accession>A0AAD8HPG9</accession>
<dbReference type="EMBL" id="JAUIZM010000008">
    <property type="protein sequence ID" value="KAK1370866.1"/>
    <property type="molecule type" value="Genomic_DNA"/>
</dbReference>
<reference evidence="1" key="1">
    <citation type="submission" date="2023-02" db="EMBL/GenBank/DDBJ databases">
        <title>Genome of toxic invasive species Heracleum sosnowskyi carries increased number of genes despite the absence of recent whole-genome duplications.</title>
        <authorList>
            <person name="Schelkunov M."/>
            <person name="Shtratnikova V."/>
            <person name="Makarenko M."/>
            <person name="Klepikova A."/>
            <person name="Omelchenko D."/>
            <person name="Novikova G."/>
            <person name="Obukhova E."/>
            <person name="Bogdanov V."/>
            <person name="Penin A."/>
            <person name="Logacheva M."/>
        </authorList>
    </citation>
    <scope>NUCLEOTIDE SEQUENCE</scope>
    <source>
        <strain evidence="1">Hsosn_3</strain>
        <tissue evidence="1">Leaf</tissue>
    </source>
</reference>